<dbReference type="PANTHER" id="PTHR45752">
    <property type="entry name" value="LEUCINE-RICH REPEAT-CONTAINING"/>
    <property type="match status" value="1"/>
</dbReference>
<dbReference type="AlphaFoldDB" id="A0A504YHE9"/>
<dbReference type="InterPro" id="IPR003591">
    <property type="entry name" value="Leu-rich_rpt_typical-subtyp"/>
</dbReference>
<dbReference type="PANTHER" id="PTHR45752:SF195">
    <property type="entry name" value="LEUCINE-RICH REPEAT (LRR) FAMILY PROTEIN-RELATED"/>
    <property type="match status" value="1"/>
</dbReference>
<dbReference type="Gene3D" id="3.80.10.10">
    <property type="entry name" value="Ribonuclease Inhibitor"/>
    <property type="match status" value="2"/>
</dbReference>
<evidence type="ECO:0000256" key="1">
    <source>
        <dbReference type="ARBA" id="ARBA00022614"/>
    </source>
</evidence>
<dbReference type="SUPFAM" id="SSF52058">
    <property type="entry name" value="L domain-like"/>
    <property type="match status" value="1"/>
</dbReference>
<proteinExistence type="predicted"/>
<dbReference type="Proteomes" id="UP000316759">
    <property type="component" value="Unassembled WGS sequence"/>
</dbReference>
<keyword evidence="1" id="KW-0433">Leucine-rich repeat</keyword>
<organism evidence="3 4">
    <name type="scientific">Fasciola gigantica</name>
    <name type="common">Giant liver fluke</name>
    <dbReference type="NCBI Taxonomy" id="46835"/>
    <lineage>
        <taxon>Eukaryota</taxon>
        <taxon>Metazoa</taxon>
        <taxon>Spiralia</taxon>
        <taxon>Lophotrochozoa</taxon>
        <taxon>Platyhelminthes</taxon>
        <taxon>Trematoda</taxon>
        <taxon>Digenea</taxon>
        <taxon>Plagiorchiida</taxon>
        <taxon>Echinostomata</taxon>
        <taxon>Echinostomatoidea</taxon>
        <taxon>Fasciolidae</taxon>
        <taxon>Fasciola</taxon>
    </lineage>
</organism>
<protein>
    <submittedName>
        <fullName evidence="3">Uncharacterized protein</fullName>
    </submittedName>
</protein>
<keyword evidence="2" id="KW-0677">Repeat</keyword>
<reference evidence="3 4" key="1">
    <citation type="submission" date="2019-04" db="EMBL/GenBank/DDBJ databases">
        <title>Annotation for the trematode Fasciola gigantica.</title>
        <authorList>
            <person name="Choi Y.-J."/>
        </authorList>
    </citation>
    <scope>NUCLEOTIDE SEQUENCE [LARGE SCALE GENOMIC DNA]</scope>
    <source>
        <strain evidence="3">Uganda_cow_1</strain>
    </source>
</reference>
<dbReference type="SMART" id="SM00369">
    <property type="entry name" value="LRR_TYP"/>
    <property type="match status" value="5"/>
</dbReference>
<accession>A0A504YHE9</accession>
<keyword evidence="4" id="KW-1185">Reference proteome</keyword>
<dbReference type="InterPro" id="IPR032675">
    <property type="entry name" value="LRR_dom_sf"/>
</dbReference>
<dbReference type="InterPro" id="IPR025875">
    <property type="entry name" value="Leu-rich_rpt_4"/>
</dbReference>
<dbReference type="Pfam" id="PF12799">
    <property type="entry name" value="LRR_4"/>
    <property type="match status" value="1"/>
</dbReference>
<sequence length="361" mass="40401">MIFHIQKSNEQSMNRDVTSCFHIQQHGIGLHLTKLNLSGNNLYYVPSDIANLTELRHLNVSRNHLRGSAFVPGASSTGGFRMSSQTGPQRSTMSTVAGVTKASNVQLPEELTKLGQLHTLIMSDCELTRIPAVVFHLTELKKLDISGNPVGQIPDEISYLRQLRCLIAKHMGLDTVPNQLTNCSRLQVLNLYGNQITTLPEELSKLQRLEQLYLDSRHFIEVVTTHQRASRPFGRALQTRTSNAFVQSLPKTLQSALTSPEPESQGTAEDVNKVNRSIIEKIKSLLKKGKMKSLHLPNVVFRLKSIRVSGLVHTVFRNVWRPRTVLITPVRSSDQLSSVVSGAFLHMRQNIFSIQISTDKN</sequence>
<dbReference type="EMBL" id="SUNJ01013311">
    <property type="protein sequence ID" value="TPP57350.1"/>
    <property type="molecule type" value="Genomic_DNA"/>
</dbReference>
<dbReference type="OrthoDB" id="6267963at2759"/>
<evidence type="ECO:0000313" key="3">
    <source>
        <dbReference type="EMBL" id="TPP57350.1"/>
    </source>
</evidence>
<dbReference type="PROSITE" id="PS51450">
    <property type="entry name" value="LRR"/>
    <property type="match status" value="1"/>
</dbReference>
<dbReference type="InterPro" id="IPR001611">
    <property type="entry name" value="Leu-rich_rpt"/>
</dbReference>
<comment type="caution">
    <text evidence="3">The sequence shown here is derived from an EMBL/GenBank/DDBJ whole genome shotgun (WGS) entry which is preliminary data.</text>
</comment>
<dbReference type="STRING" id="46835.A0A504YHE9"/>
<evidence type="ECO:0000313" key="4">
    <source>
        <dbReference type="Proteomes" id="UP000316759"/>
    </source>
</evidence>
<evidence type="ECO:0000256" key="2">
    <source>
        <dbReference type="ARBA" id="ARBA00022737"/>
    </source>
</evidence>
<name>A0A504YHE9_FASGI</name>
<gene>
    <name evidence="3" type="ORF">FGIG_10158</name>
</gene>
<dbReference type="Pfam" id="PF00560">
    <property type="entry name" value="LRR_1"/>
    <property type="match status" value="2"/>
</dbReference>
<dbReference type="InterPro" id="IPR050715">
    <property type="entry name" value="LRR-SigEffector_domain"/>
</dbReference>